<comment type="caution">
    <text evidence="2">The sequence shown here is derived from an EMBL/GenBank/DDBJ whole genome shotgun (WGS) entry which is preliminary data.</text>
</comment>
<feature type="region of interest" description="Disordered" evidence="1">
    <location>
        <begin position="62"/>
        <end position="90"/>
    </location>
</feature>
<sequence length="193" mass="20523">MMVAIGYTGAKGIDALHVFTVVSVTGQRLSYSPHSDFGGPLGTPWFPLCPSLALHTLQGDARSPLGAHAPRRGTGRSAGRVRHRRTGAAPPEQGLKIRAAAQLRACSAKPRLTTGRAQVLERDTSASRAQACALTAPGCPTERRRLEVGRPARRTVRLRSSRSTQLYNRCSSQFDATCSGGVPPTEEGGISPR</sequence>
<feature type="compositionally biased region" description="Basic residues" evidence="1">
    <location>
        <begin position="69"/>
        <end position="86"/>
    </location>
</feature>
<gene>
    <name evidence="2" type="ORF">NDU88_004124</name>
</gene>
<accession>A0AAV7T8U4</accession>
<name>A0AAV7T8U4_PLEWA</name>
<reference evidence="2" key="1">
    <citation type="journal article" date="2022" name="bioRxiv">
        <title>Sequencing and chromosome-scale assembly of the giantPleurodeles waltlgenome.</title>
        <authorList>
            <person name="Brown T."/>
            <person name="Elewa A."/>
            <person name="Iarovenko S."/>
            <person name="Subramanian E."/>
            <person name="Araus A.J."/>
            <person name="Petzold A."/>
            <person name="Susuki M."/>
            <person name="Suzuki K.-i.T."/>
            <person name="Hayashi T."/>
            <person name="Toyoda A."/>
            <person name="Oliveira C."/>
            <person name="Osipova E."/>
            <person name="Leigh N.D."/>
            <person name="Simon A."/>
            <person name="Yun M.H."/>
        </authorList>
    </citation>
    <scope>NUCLEOTIDE SEQUENCE</scope>
    <source>
        <strain evidence="2">20211129_DDA</strain>
        <tissue evidence="2">Liver</tissue>
    </source>
</reference>
<protein>
    <submittedName>
        <fullName evidence="2">Uncharacterized protein</fullName>
    </submittedName>
</protein>
<dbReference type="EMBL" id="JANPWB010000007">
    <property type="protein sequence ID" value="KAJ1172277.1"/>
    <property type="molecule type" value="Genomic_DNA"/>
</dbReference>
<proteinExistence type="predicted"/>
<evidence type="ECO:0000313" key="2">
    <source>
        <dbReference type="EMBL" id="KAJ1172277.1"/>
    </source>
</evidence>
<evidence type="ECO:0000313" key="3">
    <source>
        <dbReference type="Proteomes" id="UP001066276"/>
    </source>
</evidence>
<dbReference type="AlphaFoldDB" id="A0AAV7T8U4"/>
<organism evidence="2 3">
    <name type="scientific">Pleurodeles waltl</name>
    <name type="common">Iberian ribbed newt</name>
    <dbReference type="NCBI Taxonomy" id="8319"/>
    <lineage>
        <taxon>Eukaryota</taxon>
        <taxon>Metazoa</taxon>
        <taxon>Chordata</taxon>
        <taxon>Craniata</taxon>
        <taxon>Vertebrata</taxon>
        <taxon>Euteleostomi</taxon>
        <taxon>Amphibia</taxon>
        <taxon>Batrachia</taxon>
        <taxon>Caudata</taxon>
        <taxon>Salamandroidea</taxon>
        <taxon>Salamandridae</taxon>
        <taxon>Pleurodelinae</taxon>
        <taxon>Pleurodeles</taxon>
    </lineage>
</organism>
<evidence type="ECO:0000256" key="1">
    <source>
        <dbReference type="SAM" id="MobiDB-lite"/>
    </source>
</evidence>
<keyword evidence="3" id="KW-1185">Reference proteome</keyword>
<dbReference type="Proteomes" id="UP001066276">
    <property type="component" value="Chromosome 4_1"/>
</dbReference>